<protein>
    <recommendedName>
        <fullName evidence="5">Protein S100</fullName>
    </recommendedName>
    <alternativeName>
        <fullName evidence="5">S100 calcium-binding protein</fullName>
    </alternativeName>
</protein>
<sequence>VTIIMSDMQKAIALVIETFRKYSGREGDPTTLTKAELKELLQNELGELVGKAPDKAAVDRIFSDLDSNQDNLVDFAEFGRMFICLTTMCHEFFNTKK</sequence>
<dbReference type="Proteomes" id="UP000472265">
    <property type="component" value="Chromosome 3"/>
</dbReference>
<reference evidence="7" key="3">
    <citation type="submission" date="2025-09" db="UniProtKB">
        <authorList>
            <consortium name="Ensembl"/>
        </authorList>
    </citation>
    <scope>IDENTIFICATION</scope>
</reference>
<evidence type="ECO:0000256" key="2">
    <source>
        <dbReference type="ARBA" id="ARBA00022723"/>
    </source>
</evidence>
<dbReference type="Pfam" id="PF01023">
    <property type="entry name" value="S_100"/>
    <property type="match status" value="1"/>
</dbReference>
<dbReference type="Gene3D" id="1.10.238.10">
    <property type="entry name" value="EF-hand"/>
    <property type="match status" value="1"/>
</dbReference>
<reference evidence="7" key="2">
    <citation type="submission" date="2025-08" db="UniProtKB">
        <authorList>
            <consortium name="Ensembl"/>
        </authorList>
    </citation>
    <scope>IDENTIFICATION</scope>
</reference>
<evidence type="ECO:0000256" key="5">
    <source>
        <dbReference type="RuleBase" id="RU361184"/>
    </source>
</evidence>
<reference evidence="7" key="1">
    <citation type="submission" date="2021-04" db="EMBL/GenBank/DDBJ databases">
        <authorList>
            <consortium name="Wellcome Sanger Institute Data Sharing"/>
        </authorList>
    </citation>
    <scope>NUCLEOTIDE SEQUENCE [LARGE SCALE GENOMIC DNA]</scope>
</reference>
<keyword evidence="8" id="KW-1185">Reference proteome</keyword>
<keyword evidence="2 5" id="KW-0479">Metal-binding</keyword>
<dbReference type="PROSITE" id="PS00303">
    <property type="entry name" value="S100_CABP"/>
    <property type="match status" value="1"/>
</dbReference>
<dbReference type="InParanoid" id="A0A671USG8"/>
<dbReference type="Ensembl" id="ENSSAUT00010016456.1">
    <property type="protein sequence ID" value="ENSSAUP00010015520.1"/>
    <property type="gene ID" value="ENSSAUG00010007211.1"/>
</dbReference>
<dbReference type="CDD" id="cd00213">
    <property type="entry name" value="S-100"/>
    <property type="match status" value="1"/>
</dbReference>
<dbReference type="PROSITE" id="PS50222">
    <property type="entry name" value="EF_HAND_2"/>
    <property type="match status" value="1"/>
</dbReference>
<organism evidence="7 8">
    <name type="scientific">Sparus aurata</name>
    <name type="common">Gilthead sea bream</name>
    <dbReference type="NCBI Taxonomy" id="8175"/>
    <lineage>
        <taxon>Eukaryota</taxon>
        <taxon>Metazoa</taxon>
        <taxon>Chordata</taxon>
        <taxon>Craniata</taxon>
        <taxon>Vertebrata</taxon>
        <taxon>Euteleostomi</taxon>
        <taxon>Actinopterygii</taxon>
        <taxon>Neopterygii</taxon>
        <taxon>Teleostei</taxon>
        <taxon>Neoteleostei</taxon>
        <taxon>Acanthomorphata</taxon>
        <taxon>Eupercaria</taxon>
        <taxon>Spariformes</taxon>
        <taxon>Sparidae</taxon>
        <taxon>Sparus</taxon>
    </lineage>
</organism>
<evidence type="ECO:0000313" key="8">
    <source>
        <dbReference type="Proteomes" id="UP000472265"/>
    </source>
</evidence>
<dbReference type="FunCoup" id="A0A671USG8">
    <property type="interactions" value="610"/>
</dbReference>
<accession>A0A671USG8</accession>
<dbReference type="GO" id="GO:0046914">
    <property type="term" value="F:transition metal ion binding"/>
    <property type="evidence" value="ECO:0007669"/>
    <property type="project" value="InterPro"/>
</dbReference>
<keyword evidence="3" id="KW-0677">Repeat</keyword>
<dbReference type="InterPro" id="IPR011992">
    <property type="entry name" value="EF-hand-dom_pair"/>
</dbReference>
<dbReference type="GO" id="GO:0048306">
    <property type="term" value="F:calcium-dependent protein binding"/>
    <property type="evidence" value="ECO:0007669"/>
    <property type="project" value="TreeGrafter"/>
</dbReference>
<dbReference type="InterPro" id="IPR018247">
    <property type="entry name" value="EF_Hand_1_Ca_BS"/>
</dbReference>
<dbReference type="InterPro" id="IPR002048">
    <property type="entry name" value="EF_hand_dom"/>
</dbReference>
<keyword evidence="4 5" id="KW-0106">Calcium</keyword>
<evidence type="ECO:0000256" key="1">
    <source>
        <dbReference type="ARBA" id="ARBA00007323"/>
    </source>
</evidence>
<dbReference type="AlphaFoldDB" id="A0A671USG8"/>
<evidence type="ECO:0000313" key="7">
    <source>
        <dbReference type="Ensembl" id="ENSSAUP00010015520.1"/>
    </source>
</evidence>
<dbReference type="GO" id="GO:0005509">
    <property type="term" value="F:calcium ion binding"/>
    <property type="evidence" value="ECO:0007669"/>
    <property type="project" value="InterPro"/>
</dbReference>
<dbReference type="InterPro" id="IPR034325">
    <property type="entry name" value="S-100_dom"/>
</dbReference>
<gene>
    <name evidence="7" type="primary">LOC115578391</name>
</gene>
<comment type="similarity">
    <text evidence="1 5">Belongs to the S-100 family.</text>
</comment>
<evidence type="ECO:0000256" key="3">
    <source>
        <dbReference type="ARBA" id="ARBA00022737"/>
    </source>
</evidence>
<dbReference type="GeneTree" id="ENSGT00390000000920"/>
<dbReference type="PANTHER" id="PTHR11639:SF118">
    <property type="entry name" value="PROTEIN S100"/>
    <property type="match status" value="1"/>
</dbReference>
<evidence type="ECO:0000256" key="4">
    <source>
        <dbReference type="ARBA" id="ARBA00022837"/>
    </source>
</evidence>
<dbReference type="GO" id="GO:0005737">
    <property type="term" value="C:cytoplasm"/>
    <property type="evidence" value="ECO:0007669"/>
    <property type="project" value="TreeGrafter"/>
</dbReference>
<proteinExistence type="inferred from homology"/>
<dbReference type="PANTHER" id="PTHR11639">
    <property type="entry name" value="S100 CALCIUM-BINDING PROTEIN"/>
    <property type="match status" value="1"/>
</dbReference>
<dbReference type="SMART" id="SM01394">
    <property type="entry name" value="S_100"/>
    <property type="match status" value="1"/>
</dbReference>
<feature type="domain" description="EF-hand" evidence="6">
    <location>
        <begin position="53"/>
        <end position="88"/>
    </location>
</feature>
<evidence type="ECO:0000259" key="6">
    <source>
        <dbReference type="PROSITE" id="PS50222"/>
    </source>
</evidence>
<dbReference type="OMA" id="MCHEYFI"/>
<dbReference type="PROSITE" id="PS00018">
    <property type="entry name" value="EF_HAND_1"/>
    <property type="match status" value="1"/>
</dbReference>
<dbReference type="InterPro" id="IPR001751">
    <property type="entry name" value="S100/CaBP7/8-like_CS"/>
</dbReference>
<name>A0A671USG8_SPAAU</name>
<dbReference type="SUPFAM" id="SSF47473">
    <property type="entry name" value="EF-hand"/>
    <property type="match status" value="1"/>
</dbReference>
<dbReference type="InterPro" id="IPR013787">
    <property type="entry name" value="S100_Ca-bd_sub"/>
</dbReference>